<proteinExistence type="predicted"/>
<feature type="domain" description="Serine aminopeptidase S33" evidence="1">
    <location>
        <begin position="63"/>
        <end position="177"/>
    </location>
</feature>
<accession>A0A7T5RIS2</accession>
<dbReference type="InterPro" id="IPR050266">
    <property type="entry name" value="AB_hydrolase_sf"/>
</dbReference>
<dbReference type="PANTHER" id="PTHR43798">
    <property type="entry name" value="MONOACYLGLYCEROL LIPASE"/>
    <property type="match status" value="1"/>
</dbReference>
<dbReference type="SUPFAM" id="SSF53474">
    <property type="entry name" value="alpha/beta-Hydrolases"/>
    <property type="match status" value="1"/>
</dbReference>
<gene>
    <name evidence="2" type="ORF">HYW89_02780</name>
</gene>
<evidence type="ECO:0000259" key="1">
    <source>
        <dbReference type="Pfam" id="PF12146"/>
    </source>
</evidence>
<dbReference type="InterPro" id="IPR022742">
    <property type="entry name" value="Hydrolase_4"/>
</dbReference>
<dbReference type="GO" id="GO:0016787">
    <property type="term" value="F:hydrolase activity"/>
    <property type="evidence" value="ECO:0007669"/>
    <property type="project" value="UniProtKB-KW"/>
</dbReference>
<evidence type="ECO:0000313" key="3">
    <source>
        <dbReference type="Proteomes" id="UP000595618"/>
    </source>
</evidence>
<dbReference type="PANTHER" id="PTHR43798:SF33">
    <property type="entry name" value="HYDROLASE, PUTATIVE (AFU_ORTHOLOGUE AFUA_2G14860)-RELATED"/>
    <property type="match status" value="1"/>
</dbReference>
<evidence type="ECO:0000313" key="2">
    <source>
        <dbReference type="EMBL" id="QQG44915.1"/>
    </source>
</evidence>
<dbReference type="AlphaFoldDB" id="A0A7T5RIS2"/>
<sequence length="250" mass="27314">MRPLWVILLLVFLGGAGYLAFFRETVQRGAIKGATFMSEPIVVKTRDGVTIAGDFYSGGSRGVLFLHMMPANRKSWTAFAEKLQSAGFSALAIDLRGHGESQGGPEGYKKFSDEEHQASRLDVEAAAEFLKEKGVVELSLAGASIGANLALQYLVDKAEAHSAILLSPGLDYRGVKIDSALQRLQTNQGVYLVASEEDSYSFESVQMLATQTPLSDKRVLKIFQNSGHGTVMLEQNAEFMDELIGWLKKF</sequence>
<dbReference type="EMBL" id="CP066690">
    <property type="protein sequence ID" value="QQG44915.1"/>
    <property type="molecule type" value="Genomic_DNA"/>
</dbReference>
<protein>
    <submittedName>
        <fullName evidence="2">Alpha/beta fold hydrolase</fullName>
    </submittedName>
</protein>
<name>A0A7T5RIS2_9BACT</name>
<dbReference type="Gene3D" id="3.40.50.1820">
    <property type="entry name" value="alpha/beta hydrolase"/>
    <property type="match status" value="1"/>
</dbReference>
<reference evidence="2 3" key="1">
    <citation type="submission" date="2020-07" db="EMBL/GenBank/DDBJ databases">
        <title>Huge and variable diversity of episymbiotic CPR bacteria and DPANN archaea in groundwater ecosystems.</title>
        <authorList>
            <person name="He C.Y."/>
            <person name="Keren R."/>
            <person name="Whittaker M."/>
            <person name="Farag I.F."/>
            <person name="Doudna J."/>
            <person name="Cate J.H.D."/>
            <person name="Banfield J.F."/>
        </authorList>
    </citation>
    <scope>NUCLEOTIDE SEQUENCE [LARGE SCALE GENOMIC DNA]</scope>
    <source>
        <strain evidence="2">NC_groundwater_541_Ag_S-0.1um_46_50</strain>
    </source>
</reference>
<dbReference type="InterPro" id="IPR029058">
    <property type="entry name" value="AB_hydrolase_fold"/>
</dbReference>
<dbReference type="GO" id="GO:0016020">
    <property type="term" value="C:membrane"/>
    <property type="evidence" value="ECO:0007669"/>
    <property type="project" value="TreeGrafter"/>
</dbReference>
<dbReference type="Proteomes" id="UP000595618">
    <property type="component" value="Chromosome"/>
</dbReference>
<dbReference type="Pfam" id="PF12146">
    <property type="entry name" value="Hydrolase_4"/>
    <property type="match status" value="1"/>
</dbReference>
<organism evidence="2 3">
    <name type="scientific">Candidatus Sungiibacteriota bacterium</name>
    <dbReference type="NCBI Taxonomy" id="2750080"/>
    <lineage>
        <taxon>Bacteria</taxon>
        <taxon>Candidatus Sungiibacteriota</taxon>
    </lineage>
</organism>
<keyword evidence="2" id="KW-0378">Hydrolase</keyword>